<dbReference type="InterPro" id="IPR020845">
    <property type="entry name" value="AMP-binding_CS"/>
</dbReference>
<name>A0A1F8EG77_9BACT</name>
<sequence>MYKWLRDENIMSLPDALRFAVETNPHKIAIDYVLKVKPIKIGKFFKFNFVVGKKMSYEEVGEMVRKFSSLLDSKLEKRDFSETVGIFMLNCPQFWGAYFGTQLSKSIPLLISLATIVKELRAKKRVEEVKITEEIKSQILDAKPRIIVATDFLWPILAQMRDELKDTVIILTRLSDFLPSYVQNAYRKEAIKDGRWVEEPFDENVYMLSYLFSGSLEKFLPKPWNLSEVVPKNQIAHLIYTGGTTGTPKGAMTSHANIMSNILQCREQFDEFINEGDSVFGALPFFHSYGLTTSLMSLLNIGGSLVFSPTFEPKPTAYLLKKKKIRVFIGINRMFKALLAVPAMGILPHLRFCISGAGKLDLNIKEEFERVTSTQICEGYGLTEASPVVSVTLPREDKLRTIGRPLPGTEVKVVDLDTRQEVSPDKTGELVVHGPQVMTGYYKRPDETAKVLVDGWLRTGDTVYQDQDGFLYFVGREKEMSKINGENVYWLEVERHFLTSEPVEKCAVIGVPRPNYEDEQLLVVFVVLKEGKTVGDLKEKANLASSKNWLIKEIAPISEKIFAEWEDAIGKVQKRKVKVYYEESARR</sequence>
<dbReference type="InterPro" id="IPR045851">
    <property type="entry name" value="AMP-bd_C_sf"/>
</dbReference>
<dbReference type="Proteomes" id="UP000177117">
    <property type="component" value="Unassembled WGS sequence"/>
</dbReference>
<dbReference type="AlphaFoldDB" id="A0A1F8EG77"/>
<dbReference type="PROSITE" id="PS00455">
    <property type="entry name" value="AMP_BINDING"/>
    <property type="match status" value="1"/>
</dbReference>
<evidence type="ECO:0000256" key="1">
    <source>
        <dbReference type="ARBA" id="ARBA00006432"/>
    </source>
</evidence>
<accession>A0A1F8EG77</accession>
<dbReference type="PANTHER" id="PTHR24096:SF149">
    <property type="entry name" value="AMP-BINDING DOMAIN-CONTAINING PROTEIN-RELATED"/>
    <property type="match status" value="1"/>
</dbReference>
<evidence type="ECO:0000256" key="2">
    <source>
        <dbReference type="ARBA" id="ARBA00022598"/>
    </source>
</evidence>
<dbReference type="InterPro" id="IPR042099">
    <property type="entry name" value="ANL_N_sf"/>
</dbReference>
<proteinExistence type="inferred from homology"/>
<gene>
    <name evidence="5" type="ORF">A2650_00160</name>
</gene>
<feature type="domain" description="AMP-dependent synthetase/ligase" evidence="3">
    <location>
        <begin position="51"/>
        <end position="442"/>
    </location>
</feature>
<evidence type="ECO:0000313" key="5">
    <source>
        <dbReference type="EMBL" id="OGM99832.1"/>
    </source>
</evidence>
<feature type="domain" description="AMP-binding enzyme C-terminal" evidence="4">
    <location>
        <begin position="492"/>
        <end position="541"/>
    </location>
</feature>
<dbReference type="Pfam" id="PF13193">
    <property type="entry name" value="AMP-binding_C"/>
    <property type="match status" value="1"/>
</dbReference>
<dbReference type="EMBL" id="MGJD01000034">
    <property type="protein sequence ID" value="OGM99832.1"/>
    <property type="molecule type" value="Genomic_DNA"/>
</dbReference>
<dbReference type="GO" id="GO:0016405">
    <property type="term" value="F:CoA-ligase activity"/>
    <property type="evidence" value="ECO:0007669"/>
    <property type="project" value="TreeGrafter"/>
</dbReference>
<evidence type="ECO:0000259" key="4">
    <source>
        <dbReference type="Pfam" id="PF13193"/>
    </source>
</evidence>
<dbReference type="Gene3D" id="3.40.50.12780">
    <property type="entry name" value="N-terminal domain of ligase-like"/>
    <property type="match status" value="1"/>
</dbReference>
<keyword evidence="2" id="KW-0436">Ligase</keyword>
<dbReference type="SUPFAM" id="SSF56801">
    <property type="entry name" value="Acetyl-CoA synthetase-like"/>
    <property type="match status" value="1"/>
</dbReference>
<dbReference type="PANTHER" id="PTHR24096">
    <property type="entry name" value="LONG-CHAIN-FATTY-ACID--COA LIGASE"/>
    <property type="match status" value="1"/>
</dbReference>
<dbReference type="Pfam" id="PF00501">
    <property type="entry name" value="AMP-binding"/>
    <property type="match status" value="1"/>
</dbReference>
<comment type="caution">
    <text evidence="5">The sequence shown here is derived from an EMBL/GenBank/DDBJ whole genome shotgun (WGS) entry which is preliminary data.</text>
</comment>
<dbReference type="Gene3D" id="3.30.300.30">
    <property type="match status" value="1"/>
</dbReference>
<evidence type="ECO:0000259" key="3">
    <source>
        <dbReference type="Pfam" id="PF00501"/>
    </source>
</evidence>
<comment type="similarity">
    <text evidence="1">Belongs to the ATP-dependent AMP-binding enzyme family.</text>
</comment>
<evidence type="ECO:0000313" key="6">
    <source>
        <dbReference type="Proteomes" id="UP000177117"/>
    </source>
</evidence>
<organism evidence="5 6">
    <name type="scientific">Candidatus Yanofskybacteria bacterium RIFCSPHIGHO2_01_FULL_41_53</name>
    <dbReference type="NCBI Taxonomy" id="1802663"/>
    <lineage>
        <taxon>Bacteria</taxon>
        <taxon>Candidatus Yanofskyibacteriota</taxon>
    </lineage>
</organism>
<dbReference type="InterPro" id="IPR025110">
    <property type="entry name" value="AMP-bd_C"/>
</dbReference>
<protein>
    <submittedName>
        <fullName evidence="5">Uncharacterized protein</fullName>
    </submittedName>
</protein>
<reference evidence="5 6" key="1">
    <citation type="journal article" date="2016" name="Nat. Commun.">
        <title>Thousands of microbial genomes shed light on interconnected biogeochemical processes in an aquifer system.</title>
        <authorList>
            <person name="Anantharaman K."/>
            <person name="Brown C.T."/>
            <person name="Hug L.A."/>
            <person name="Sharon I."/>
            <person name="Castelle C.J."/>
            <person name="Probst A.J."/>
            <person name="Thomas B.C."/>
            <person name="Singh A."/>
            <person name="Wilkins M.J."/>
            <person name="Karaoz U."/>
            <person name="Brodie E.L."/>
            <person name="Williams K.H."/>
            <person name="Hubbard S.S."/>
            <person name="Banfield J.F."/>
        </authorList>
    </citation>
    <scope>NUCLEOTIDE SEQUENCE [LARGE SCALE GENOMIC DNA]</scope>
</reference>
<dbReference type="InterPro" id="IPR000873">
    <property type="entry name" value="AMP-dep_synth/lig_dom"/>
</dbReference>